<dbReference type="Proteomes" id="UP000051952">
    <property type="component" value="Unassembled WGS sequence"/>
</dbReference>
<organism evidence="2 3">
    <name type="scientific">Bodo saltans</name>
    <name type="common">Flagellated protozoan</name>
    <dbReference type="NCBI Taxonomy" id="75058"/>
    <lineage>
        <taxon>Eukaryota</taxon>
        <taxon>Discoba</taxon>
        <taxon>Euglenozoa</taxon>
        <taxon>Kinetoplastea</taxon>
        <taxon>Metakinetoplastina</taxon>
        <taxon>Eubodonida</taxon>
        <taxon>Bodonidae</taxon>
        <taxon>Bodo</taxon>
    </lineage>
</organism>
<name>A0A0S4J849_BODSA</name>
<evidence type="ECO:0000256" key="1">
    <source>
        <dbReference type="SAM" id="SignalP"/>
    </source>
</evidence>
<keyword evidence="1" id="KW-0732">Signal</keyword>
<dbReference type="AlphaFoldDB" id="A0A0S4J849"/>
<protein>
    <submittedName>
        <fullName evidence="2">Membrane-associated protein, putative</fullName>
    </submittedName>
</protein>
<reference evidence="3" key="1">
    <citation type="submission" date="2015-09" db="EMBL/GenBank/DDBJ databases">
        <authorList>
            <consortium name="Pathogen Informatics"/>
        </authorList>
    </citation>
    <scope>NUCLEOTIDE SEQUENCE [LARGE SCALE GENOMIC DNA]</scope>
    <source>
        <strain evidence="3">Lake Konstanz</strain>
    </source>
</reference>
<gene>
    <name evidence="2" type="ORF">BSAL_93455</name>
</gene>
<dbReference type="VEuPathDB" id="TriTrypDB:BSAL_93455"/>
<evidence type="ECO:0000313" key="2">
    <source>
        <dbReference type="EMBL" id="CUG86499.1"/>
    </source>
</evidence>
<sequence>MISAVVVFIFFIVTSSAHQLRVNAPQVPQFTYATGEGSPATVGATVVGLYAFTADAYSVWGLNIDTPANEQVPFQDSLFGVTQIWGWCGSQGNLNTCRLHVIAGPTLVMYKMNETTVWRASTFTVTNATFNMMSDGTLTAMSPPVVLPYGSGSGSLFVIGTGTVPFFALRASIVYAFDVQSLEIVWTTSLSSDASNFMTKNCSDFVWITTFANSNLTATIVLRKVDWRTGALQDWSFDTQIPQFLELSVAGGQFMALSPFGHVTYGFYNGTSILVDYILSDSCTISIPPALIGMTWYVICGTNVLTWDTQSTVQLPPQTFWNVMCGTVGGGGIVFVTGNAVFLGDDTGNITNVFSISTPATRSLDYLQLSPLPTK</sequence>
<dbReference type="EMBL" id="CYKH01001314">
    <property type="protein sequence ID" value="CUG86499.1"/>
    <property type="molecule type" value="Genomic_DNA"/>
</dbReference>
<proteinExistence type="predicted"/>
<evidence type="ECO:0000313" key="3">
    <source>
        <dbReference type="Proteomes" id="UP000051952"/>
    </source>
</evidence>
<accession>A0A0S4J849</accession>
<feature type="chain" id="PRO_5006622013" evidence="1">
    <location>
        <begin position="18"/>
        <end position="375"/>
    </location>
</feature>
<keyword evidence="3" id="KW-1185">Reference proteome</keyword>
<feature type="signal peptide" evidence="1">
    <location>
        <begin position="1"/>
        <end position="17"/>
    </location>
</feature>